<dbReference type="InterPro" id="IPR001387">
    <property type="entry name" value="Cro/C1-type_HTH"/>
</dbReference>
<dbReference type="Pfam" id="PF01381">
    <property type="entry name" value="HTH_3"/>
    <property type="match status" value="2"/>
</dbReference>
<evidence type="ECO:0000313" key="4">
    <source>
        <dbReference type="Proteomes" id="UP000191931"/>
    </source>
</evidence>
<dbReference type="InterPro" id="IPR010982">
    <property type="entry name" value="Lambda_DNA-bd_dom_sf"/>
</dbReference>
<proteinExistence type="predicted"/>
<dbReference type="CDD" id="cd00093">
    <property type="entry name" value="HTH_XRE"/>
    <property type="match status" value="2"/>
</dbReference>
<dbReference type="Gene3D" id="1.10.260.40">
    <property type="entry name" value="lambda repressor-like DNA-binding domains"/>
    <property type="match status" value="2"/>
</dbReference>
<dbReference type="SMART" id="SM00530">
    <property type="entry name" value="HTH_XRE"/>
    <property type="match status" value="2"/>
</dbReference>
<organism evidence="3 4">
    <name type="scientific">Desulfamplus magnetovallimortis</name>
    <dbReference type="NCBI Taxonomy" id="1246637"/>
    <lineage>
        <taxon>Bacteria</taxon>
        <taxon>Pseudomonadati</taxon>
        <taxon>Thermodesulfobacteriota</taxon>
        <taxon>Desulfobacteria</taxon>
        <taxon>Desulfobacterales</taxon>
        <taxon>Desulfobacteraceae</taxon>
        <taxon>Desulfamplus</taxon>
    </lineage>
</organism>
<dbReference type="OrthoDB" id="9814553at2"/>
<feature type="domain" description="HTH cro/C1-type" evidence="2">
    <location>
        <begin position="6"/>
        <end position="60"/>
    </location>
</feature>
<feature type="domain" description="HTH cro/C1-type" evidence="2">
    <location>
        <begin position="81"/>
        <end position="136"/>
    </location>
</feature>
<sequence>MIGKKIRELRKNAGLSRRELAHLIESSETALVNVENGIENFGEECITKIAKVLNIDPMILFKIKKNHVKAKPENIQIGKNIKKLRKKWGMTQEDLAEKLGYKSSGAICTIEKGTRGISRTQLFKLCDIFKVDIMEITQPVIERDQLMDDFLFLYYTDRKSELFRIISNLIHIAAEKKRS</sequence>
<gene>
    <name evidence="3" type="ORF">MTBBW1_2750002</name>
</gene>
<name>A0A1W1HFJ4_9BACT</name>
<dbReference type="EMBL" id="FWEV01000196">
    <property type="protein sequence ID" value="SLM31152.1"/>
    <property type="molecule type" value="Genomic_DNA"/>
</dbReference>
<dbReference type="PANTHER" id="PTHR46558:SF4">
    <property type="entry name" value="DNA-BIDING PHAGE PROTEIN"/>
    <property type="match status" value="1"/>
</dbReference>
<dbReference type="SUPFAM" id="SSF47413">
    <property type="entry name" value="lambda repressor-like DNA-binding domains"/>
    <property type="match status" value="2"/>
</dbReference>
<keyword evidence="4" id="KW-1185">Reference proteome</keyword>
<dbReference type="PROSITE" id="PS50943">
    <property type="entry name" value="HTH_CROC1"/>
    <property type="match status" value="2"/>
</dbReference>
<reference evidence="3 4" key="1">
    <citation type="submission" date="2017-03" db="EMBL/GenBank/DDBJ databases">
        <authorList>
            <person name="Afonso C.L."/>
            <person name="Miller P.J."/>
            <person name="Scott M.A."/>
            <person name="Spackman E."/>
            <person name="Goraichik I."/>
            <person name="Dimitrov K.M."/>
            <person name="Suarez D.L."/>
            <person name="Swayne D.E."/>
        </authorList>
    </citation>
    <scope>NUCLEOTIDE SEQUENCE [LARGE SCALE GENOMIC DNA]</scope>
    <source>
        <strain evidence="3">PRJEB14757</strain>
    </source>
</reference>
<dbReference type="Proteomes" id="UP000191931">
    <property type="component" value="Unassembled WGS sequence"/>
</dbReference>
<keyword evidence="1" id="KW-0238">DNA-binding</keyword>
<dbReference type="PANTHER" id="PTHR46558">
    <property type="entry name" value="TRACRIPTIONAL REGULATORY PROTEIN-RELATED-RELATED"/>
    <property type="match status" value="1"/>
</dbReference>
<dbReference type="AlphaFoldDB" id="A0A1W1HFJ4"/>
<evidence type="ECO:0000259" key="2">
    <source>
        <dbReference type="PROSITE" id="PS50943"/>
    </source>
</evidence>
<dbReference type="STRING" id="1246637.MTBBW1_2750002"/>
<protein>
    <recommendedName>
        <fullName evidence="2">HTH cro/C1-type domain-containing protein</fullName>
    </recommendedName>
</protein>
<evidence type="ECO:0000313" key="3">
    <source>
        <dbReference type="EMBL" id="SLM31152.1"/>
    </source>
</evidence>
<accession>A0A1W1HFJ4</accession>
<evidence type="ECO:0000256" key="1">
    <source>
        <dbReference type="ARBA" id="ARBA00023125"/>
    </source>
</evidence>
<dbReference type="GO" id="GO:0003677">
    <property type="term" value="F:DNA binding"/>
    <property type="evidence" value="ECO:0007669"/>
    <property type="project" value="UniProtKB-KW"/>
</dbReference>